<feature type="non-terminal residue" evidence="2">
    <location>
        <position position="258"/>
    </location>
</feature>
<dbReference type="InterPro" id="IPR001509">
    <property type="entry name" value="Epimerase_deHydtase"/>
</dbReference>
<dbReference type="Proteomes" id="UP000288716">
    <property type="component" value="Unassembled WGS sequence"/>
</dbReference>
<dbReference type="PANTHER" id="PTHR43238">
    <property type="entry name" value="GDP-L-FUCOSE SYNTHASE"/>
    <property type="match status" value="1"/>
</dbReference>
<protein>
    <recommendedName>
        <fullName evidence="1">NAD-dependent epimerase/dehydratase domain-containing protein</fullName>
    </recommendedName>
</protein>
<keyword evidence="3" id="KW-1185">Reference proteome</keyword>
<dbReference type="Pfam" id="PF01370">
    <property type="entry name" value="Epimerase"/>
    <property type="match status" value="2"/>
</dbReference>
<dbReference type="AlphaFoldDB" id="A0A443S5H7"/>
<dbReference type="EMBL" id="NCKV01008047">
    <property type="protein sequence ID" value="RWS22734.1"/>
    <property type="molecule type" value="Genomic_DNA"/>
</dbReference>
<reference evidence="2 3" key="1">
    <citation type="journal article" date="2018" name="Gigascience">
        <title>Genomes of trombidid mites reveal novel predicted allergens and laterally-transferred genes associated with secondary metabolism.</title>
        <authorList>
            <person name="Dong X."/>
            <person name="Chaisiri K."/>
            <person name="Xia D."/>
            <person name="Armstrong S.D."/>
            <person name="Fang Y."/>
            <person name="Donnelly M.J."/>
            <person name="Kadowaki T."/>
            <person name="McGarry J.W."/>
            <person name="Darby A.C."/>
            <person name="Makepeace B.L."/>
        </authorList>
    </citation>
    <scope>NUCLEOTIDE SEQUENCE [LARGE SCALE GENOMIC DNA]</scope>
    <source>
        <strain evidence="2">UoL-UT</strain>
    </source>
</reference>
<feature type="domain" description="NAD-dependent epimerase/dehydratase" evidence="1">
    <location>
        <begin position="6"/>
        <end position="91"/>
    </location>
</feature>
<dbReference type="OrthoDB" id="202470at2759"/>
<evidence type="ECO:0000313" key="2">
    <source>
        <dbReference type="EMBL" id="RWS22734.1"/>
    </source>
</evidence>
<dbReference type="PANTHER" id="PTHR43238:SF1">
    <property type="entry name" value="GDP-L-FUCOSE SYNTHASE"/>
    <property type="match status" value="1"/>
</dbReference>
<name>A0A443S5H7_9ACAR</name>
<evidence type="ECO:0000313" key="3">
    <source>
        <dbReference type="Proteomes" id="UP000288716"/>
    </source>
</evidence>
<organism evidence="2 3">
    <name type="scientific">Leptotrombidium deliense</name>
    <dbReference type="NCBI Taxonomy" id="299467"/>
    <lineage>
        <taxon>Eukaryota</taxon>
        <taxon>Metazoa</taxon>
        <taxon>Ecdysozoa</taxon>
        <taxon>Arthropoda</taxon>
        <taxon>Chelicerata</taxon>
        <taxon>Arachnida</taxon>
        <taxon>Acari</taxon>
        <taxon>Acariformes</taxon>
        <taxon>Trombidiformes</taxon>
        <taxon>Prostigmata</taxon>
        <taxon>Anystina</taxon>
        <taxon>Parasitengona</taxon>
        <taxon>Trombiculoidea</taxon>
        <taxon>Trombiculidae</taxon>
        <taxon>Leptotrombidium</taxon>
    </lineage>
</organism>
<sequence>MSKEVVLVTGGTGLVGKAIEAIVKAECPQLSFVFLSTKDGDLRDFTATKRIFEQYRPSMVIHCAAMVGGIFRNIDNHLNFFRTNMQINDNLHLGQPHESTFGYSYAKRMIDVWNQAYSRQQTATNTKTIFTSVVPTNVYGPFDNFNIHDSHVIPGLINKAYLAVKEAKEKEVAKLIVFGSGEPQRQFIYSFDLARLIVWVLLNYNEVDPIILSVDEEDEISIEKAATLVADAFSRRYNVQFEIVKDTSMAEGQFKKTA</sequence>
<dbReference type="VEuPathDB" id="VectorBase:LDEU009306"/>
<accession>A0A443S5H7</accession>
<gene>
    <name evidence="2" type="ORF">B4U80_05460</name>
</gene>
<evidence type="ECO:0000259" key="1">
    <source>
        <dbReference type="Pfam" id="PF01370"/>
    </source>
</evidence>
<feature type="domain" description="NAD-dependent epimerase/dehydratase" evidence="1">
    <location>
        <begin position="98"/>
        <end position="208"/>
    </location>
</feature>
<dbReference type="Gene3D" id="3.40.50.720">
    <property type="entry name" value="NAD(P)-binding Rossmann-like Domain"/>
    <property type="match status" value="1"/>
</dbReference>
<dbReference type="STRING" id="299467.A0A443S5H7"/>
<proteinExistence type="predicted"/>
<dbReference type="Gene3D" id="3.90.25.10">
    <property type="entry name" value="UDP-galactose 4-epimerase, domain 1"/>
    <property type="match status" value="1"/>
</dbReference>
<dbReference type="InterPro" id="IPR036291">
    <property type="entry name" value="NAD(P)-bd_dom_sf"/>
</dbReference>
<dbReference type="SUPFAM" id="SSF51735">
    <property type="entry name" value="NAD(P)-binding Rossmann-fold domains"/>
    <property type="match status" value="1"/>
</dbReference>
<comment type="caution">
    <text evidence="2">The sequence shown here is derived from an EMBL/GenBank/DDBJ whole genome shotgun (WGS) entry which is preliminary data.</text>
</comment>
<dbReference type="GO" id="GO:0050577">
    <property type="term" value="F:GDP-L-fucose synthase activity"/>
    <property type="evidence" value="ECO:0007669"/>
    <property type="project" value="TreeGrafter"/>
</dbReference>